<evidence type="ECO:0000259" key="7">
    <source>
        <dbReference type="Pfam" id="PF00590"/>
    </source>
</evidence>
<dbReference type="PROSITE" id="PS01296">
    <property type="entry name" value="RSMI"/>
    <property type="match status" value="1"/>
</dbReference>
<dbReference type="EC" id="2.1.1.198" evidence="6"/>
<dbReference type="PANTHER" id="PTHR46111">
    <property type="entry name" value="RIBOSOMAL RNA SMALL SUBUNIT METHYLTRANSFERASE I"/>
    <property type="match status" value="1"/>
</dbReference>
<keyword evidence="5 6" id="KW-0949">S-adenosyl-L-methionine</keyword>
<dbReference type="Gene3D" id="3.40.1010.10">
    <property type="entry name" value="Cobalt-precorrin-4 Transmethylase, Domain 1"/>
    <property type="match status" value="1"/>
</dbReference>
<evidence type="ECO:0000256" key="5">
    <source>
        <dbReference type="ARBA" id="ARBA00022691"/>
    </source>
</evidence>
<name>A0A171KRW9_9BURK</name>
<dbReference type="EMBL" id="LBNE01000006">
    <property type="protein sequence ID" value="KKO71636.1"/>
    <property type="molecule type" value="Genomic_DNA"/>
</dbReference>
<evidence type="ECO:0000256" key="3">
    <source>
        <dbReference type="ARBA" id="ARBA00022603"/>
    </source>
</evidence>
<dbReference type="SUPFAM" id="SSF53790">
    <property type="entry name" value="Tetrapyrrole methylase"/>
    <property type="match status" value="1"/>
</dbReference>
<evidence type="ECO:0000313" key="9">
    <source>
        <dbReference type="EMBL" id="KKO71636.1"/>
    </source>
</evidence>
<evidence type="ECO:0000256" key="4">
    <source>
        <dbReference type="ARBA" id="ARBA00022679"/>
    </source>
</evidence>
<evidence type="ECO:0000256" key="1">
    <source>
        <dbReference type="ARBA" id="ARBA00022490"/>
    </source>
</evidence>
<accession>A0A171KRW9</accession>
<comment type="function">
    <text evidence="6">Catalyzes the 2'-O-methylation of the ribose of cytidine 1402 (C1402) in 16S rRNA.</text>
</comment>
<keyword evidence="4 6" id="KW-0808">Transferase</keyword>
<dbReference type="InterPro" id="IPR000878">
    <property type="entry name" value="4pyrrol_Mease"/>
</dbReference>
<comment type="subcellular location">
    <subcellularLocation>
        <location evidence="6">Cytoplasm</location>
    </subcellularLocation>
</comment>
<dbReference type="Gene3D" id="3.30.950.10">
    <property type="entry name" value="Methyltransferase, Cobalt-precorrin-4 Transmethylase, Domain 2"/>
    <property type="match status" value="1"/>
</dbReference>
<evidence type="ECO:0000259" key="8">
    <source>
        <dbReference type="Pfam" id="PF23016"/>
    </source>
</evidence>
<dbReference type="STRING" id="206506.AAV32_10625"/>
<dbReference type="Pfam" id="PF00590">
    <property type="entry name" value="TP_methylase"/>
    <property type="match status" value="1"/>
</dbReference>
<dbReference type="PANTHER" id="PTHR46111:SF1">
    <property type="entry name" value="RIBOSOMAL RNA SMALL SUBUNIT METHYLTRANSFERASE I"/>
    <property type="match status" value="1"/>
</dbReference>
<dbReference type="GO" id="GO:0070677">
    <property type="term" value="F:rRNA (cytosine-2'-O-)-methyltransferase activity"/>
    <property type="evidence" value="ECO:0007669"/>
    <property type="project" value="UniProtKB-UniRule"/>
</dbReference>
<dbReference type="InterPro" id="IPR053910">
    <property type="entry name" value="RsmI_HTH"/>
</dbReference>
<keyword evidence="1 6" id="KW-0963">Cytoplasm</keyword>
<comment type="catalytic activity">
    <reaction evidence="6">
        <text>cytidine(1402) in 16S rRNA + S-adenosyl-L-methionine = 2'-O-methylcytidine(1402) in 16S rRNA + S-adenosyl-L-homocysteine + H(+)</text>
        <dbReference type="Rhea" id="RHEA:42924"/>
        <dbReference type="Rhea" id="RHEA-COMP:10285"/>
        <dbReference type="Rhea" id="RHEA-COMP:10286"/>
        <dbReference type="ChEBI" id="CHEBI:15378"/>
        <dbReference type="ChEBI" id="CHEBI:57856"/>
        <dbReference type="ChEBI" id="CHEBI:59789"/>
        <dbReference type="ChEBI" id="CHEBI:74495"/>
        <dbReference type="ChEBI" id="CHEBI:82748"/>
        <dbReference type="EC" id="2.1.1.198"/>
    </reaction>
</comment>
<dbReference type="Proteomes" id="UP000078084">
    <property type="component" value="Unassembled WGS sequence"/>
</dbReference>
<dbReference type="GeneID" id="99725108"/>
<dbReference type="GO" id="GO:0005737">
    <property type="term" value="C:cytoplasm"/>
    <property type="evidence" value="ECO:0007669"/>
    <property type="project" value="UniProtKB-SubCell"/>
</dbReference>
<evidence type="ECO:0000256" key="2">
    <source>
        <dbReference type="ARBA" id="ARBA00022552"/>
    </source>
</evidence>
<keyword evidence="3 6" id="KW-0489">Methyltransferase</keyword>
<protein>
    <recommendedName>
        <fullName evidence="6">Ribosomal RNA small subunit methyltransferase I</fullName>
        <ecNumber evidence="6">2.1.1.198</ecNumber>
    </recommendedName>
    <alternativeName>
        <fullName evidence="6">16S rRNA 2'-O-ribose C1402 methyltransferase</fullName>
    </alternativeName>
    <alternativeName>
        <fullName evidence="6">rRNA (cytidine-2'-O-)-methyltransferase RsmI</fullName>
    </alternativeName>
</protein>
<dbReference type="InterPro" id="IPR035996">
    <property type="entry name" value="4pyrrol_Methylase_sf"/>
</dbReference>
<evidence type="ECO:0000313" key="10">
    <source>
        <dbReference type="Proteomes" id="UP000078084"/>
    </source>
</evidence>
<dbReference type="InterPro" id="IPR014777">
    <property type="entry name" value="4pyrrole_Mease_sub1"/>
</dbReference>
<keyword evidence="2 6" id="KW-0698">rRNA processing</keyword>
<dbReference type="FunFam" id="3.40.1010.10:FF:000007">
    <property type="entry name" value="Ribosomal RNA small subunit methyltransferase I"/>
    <property type="match status" value="1"/>
</dbReference>
<keyword evidence="10" id="KW-1185">Reference proteome</keyword>
<dbReference type="InterPro" id="IPR014776">
    <property type="entry name" value="4pyrrole_Mease_sub2"/>
</dbReference>
<proteinExistence type="inferred from homology"/>
<dbReference type="HAMAP" id="MF_01877">
    <property type="entry name" value="16SrRNA_methyltr_I"/>
    <property type="match status" value="1"/>
</dbReference>
<feature type="domain" description="Tetrapyrrole methylase" evidence="7">
    <location>
        <begin position="32"/>
        <end position="233"/>
    </location>
</feature>
<dbReference type="InterPro" id="IPR018063">
    <property type="entry name" value="SAM_MeTrfase_RsmI_CS"/>
</dbReference>
<comment type="caution">
    <text evidence="9">The sequence shown here is derived from an EMBL/GenBank/DDBJ whole genome shotgun (WGS) entry which is preliminary data.</text>
</comment>
<dbReference type="CDD" id="cd11648">
    <property type="entry name" value="RsmI"/>
    <property type="match status" value="1"/>
</dbReference>
<dbReference type="AlphaFoldDB" id="A0A171KRW9"/>
<gene>
    <name evidence="6" type="primary">rsmI</name>
    <name evidence="9" type="ORF">AAV32_10625</name>
</gene>
<evidence type="ECO:0000256" key="6">
    <source>
        <dbReference type="HAMAP-Rule" id="MF_01877"/>
    </source>
</evidence>
<sequence length="318" mass="33969">MNETSDISLSAPSAWLRAAEKVMAQHWPAAALYVVATPIGNLGDLSVRAWQTLAKVDVVAAEDTRVTRTLFDAWGLSTPLMAAHRHNEASAAQDILERLAAGQRVALVSDAGAPAVSDPGARVVRAVREAGYQVVPVPGPSAVIAALMASGATSDENPAFAFAGFAPHKSMARQRWLRRWAALAAPVVFFESPHRLKATLADVLEIAGPQRRVTIARELSKRFEEVATVPAADAQAWLEAQPHRGQGEFVLILHESAAATVDDDDEAAEAGDPALDTLLDALLESLSLRDAVKVAQKVTGGDRDAIYRRALQRKNEAD</sequence>
<organism evidence="9 10">
    <name type="scientific">Kerstersia gyiorum</name>
    <dbReference type="NCBI Taxonomy" id="206506"/>
    <lineage>
        <taxon>Bacteria</taxon>
        <taxon>Pseudomonadati</taxon>
        <taxon>Pseudomonadota</taxon>
        <taxon>Betaproteobacteria</taxon>
        <taxon>Burkholderiales</taxon>
        <taxon>Alcaligenaceae</taxon>
        <taxon>Kerstersia</taxon>
    </lineage>
</organism>
<dbReference type="NCBIfam" id="TIGR00096">
    <property type="entry name" value="16S rRNA (cytidine(1402)-2'-O)-methyltransferase"/>
    <property type="match status" value="1"/>
</dbReference>
<dbReference type="RefSeq" id="WP_068371459.1">
    <property type="nucleotide sequence ID" value="NZ_CP169556.1"/>
</dbReference>
<dbReference type="PATRIC" id="fig|206506.3.peg.2269"/>
<reference evidence="9 10" key="1">
    <citation type="submission" date="2015-04" db="EMBL/GenBank/DDBJ databases">
        <title>Genome sequence of Kerstersia gyiorum CG1.</title>
        <authorList>
            <person name="Greninger A.L."/>
            <person name="Kozyreva V."/>
            <person name="Chaturvedi V."/>
        </authorList>
    </citation>
    <scope>NUCLEOTIDE SEQUENCE [LARGE SCALE GENOMIC DNA]</scope>
    <source>
        <strain evidence="9 10">CG1</strain>
    </source>
</reference>
<feature type="domain" description="RsmI HTH" evidence="8">
    <location>
        <begin position="269"/>
        <end position="314"/>
    </location>
</feature>
<dbReference type="PIRSF" id="PIRSF005917">
    <property type="entry name" value="MTase_YraL"/>
    <property type="match status" value="1"/>
</dbReference>
<comment type="similarity">
    <text evidence="6">Belongs to the methyltransferase superfamily. RsmI family.</text>
</comment>
<dbReference type="Pfam" id="PF23016">
    <property type="entry name" value="RsmI_C"/>
    <property type="match status" value="1"/>
</dbReference>
<dbReference type="InterPro" id="IPR008189">
    <property type="entry name" value="rRNA_ssu_MeTfrase_I"/>
</dbReference>